<dbReference type="AlphaFoldDB" id="A0AAW2LWS1"/>
<dbReference type="EMBL" id="JACGWK010000012">
    <property type="protein sequence ID" value="KAL0323534.1"/>
    <property type="molecule type" value="Genomic_DNA"/>
</dbReference>
<reference evidence="1" key="2">
    <citation type="journal article" date="2024" name="Plant">
        <title>Genomic evolution and insights into agronomic trait innovations of Sesamum species.</title>
        <authorList>
            <person name="Miao H."/>
            <person name="Wang L."/>
            <person name="Qu L."/>
            <person name="Liu H."/>
            <person name="Sun Y."/>
            <person name="Le M."/>
            <person name="Wang Q."/>
            <person name="Wei S."/>
            <person name="Zheng Y."/>
            <person name="Lin W."/>
            <person name="Duan Y."/>
            <person name="Cao H."/>
            <person name="Xiong S."/>
            <person name="Wang X."/>
            <person name="Wei L."/>
            <person name="Li C."/>
            <person name="Ma Q."/>
            <person name="Ju M."/>
            <person name="Zhao R."/>
            <person name="Li G."/>
            <person name="Mu C."/>
            <person name="Tian Q."/>
            <person name="Mei H."/>
            <person name="Zhang T."/>
            <person name="Gao T."/>
            <person name="Zhang H."/>
        </authorList>
    </citation>
    <scope>NUCLEOTIDE SEQUENCE</scope>
    <source>
        <strain evidence="1">G01</strain>
    </source>
</reference>
<reference evidence="1" key="1">
    <citation type="submission" date="2020-06" db="EMBL/GenBank/DDBJ databases">
        <authorList>
            <person name="Li T."/>
            <person name="Hu X."/>
            <person name="Zhang T."/>
            <person name="Song X."/>
            <person name="Zhang H."/>
            <person name="Dai N."/>
            <person name="Sheng W."/>
            <person name="Hou X."/>
            <person name="Wei L."/>
        </authorList>
    </citation>
    <scope>NUCLEOTIDE SEQUENCE</scope>
    <source>
        <strain evidence="1">G01</strain>
        <tissue evidence="1">Leaf</tissue>
    </source>
</reference>
<gene>
    <name evidence="1" type="ORF">Sangu_1972700</name>
</gene>
<organism evidence="1">
    <name type="scientific">Sesamum angustifolium</name>
    <dbReference type="NCBI Taxonomy" id="2727405"/>
    <lineage>
        <taxon>Eukaryota</taxon>
        <taxon>Viridiplantae</taxon>
        <taxon>Streptophyta</taxon>
        <taxon>Embryophyta</taxon>
        <taxon>Tracheophyta</taxon>
        <taxon>Spermatophyta</taxon>
        <taxon>Magnoliopsida</taxon>
        <taxon>eudicotyledons</taxon>
        <taxon>Gunneridae</taxon>
        <taxon>Pentapetalae</taxon>
        <taxon>asterids</taxon>
        <taxon>lamiids</taxon>
        <taxon>Lamiales</taxon>
        <taxon>Pedaliaceae</taxon>
        <taxon>Sesamum</taxon>
    </lineage>
</organism>
<accession>A0AAW2LWS1</accession>
<protein>
    <submittedName>
        <fullName evidence="1">Uncharacterized protein</fullName>
    </submittedName>
</protein>
<sequence length="77" mass="8510">MYIRRVCLEQNYCASEDEGLFEGGFPGIGLRNLSGRRTRYSSEAGLRCLRGGGLRCLHGTELTSLPKKDLGTCPKED</sequence>
<name>A0AAW2LWS1_9LAMI</name>
<evidence type="ECO:0000313" key="1">
    <source>
        <dbReference type="EMBL" id="KAL0323534.1"/>
    </source>
</evidence>
<proteinExistence type="predicted"/>
<comment type="caution">
    <text evidence="1">The sequence shown here is derived from an EMBL/GenBank/DDBJ whole genome shotgun (WGS) entry which is preliminary data.</text>
</comment>